<organism evidence="3">
    <name type="scientific">Roseomonas mucosa</name>
    <dbReference type="NCBI Taxonomy" id="207340"/>
    <lineage>
        <taxon>Bacteria</taxon>
        <taxon>Pseudomonadati</taxon>
        <taxon>Pseudomonadota</taxon>
        <taxon>Alphaproteobacteria</taxon>
        <taxon>Acetobacterales</taxon>
        <taxon>Roseomonadaceae</taxon>
        <taxon>Roseomonas</taxon>
    </lineage>
</organism>
<keyword evidence="3" id="KW-0675">Receptor</keyword>
<dbReference type="SUPFAM" id="SSF53850">
    <property type="entry name" value="Periplasmic binding protein-like II"/>
    <property type="match status" value="1"/>
</dbReference>
<dbReference type="PIRSF" id="PIRSF017082">
    <property type="entry name" value="YflP"/>
    <property type="match status" value="1"/>
</dbReference>
<dbReference type="EMBL" id="CP025188">
    <property type="protein sequence ID" value="AWV20495.1"/>
    <property type="molecule type" value="Genomic_DNA"/>
</dbReference>
<protein>
    <submittedName>
        <fullName evidence="3">Extra-cytoplasmic solute receptor</fullName>
    </submittedName>
</protein>
<dbReference type="PANTHER" id="PTHR42928">
    <property type="entry name" value="TRICARBOXYLATE-BINDING PROTEIN"/>
    <property type="match status" value="1"/>
</dbReference>
<proteinExistence type="inferred from homology"/>
<evidence type="ECO:0000256" key="2">
    <source>
        <dbReference type="SAM" id="SignalP"/>
    </source>
</evidence>
<dbReference type="InterPro" id="IPR005064">
    <property type="entry name" value="BUG"/>
</dbReference>
<reference evidence="3" key="1">
    <citation type="submission" date="2017-12" db="EMBL/GenBank/DDBJ databases">
        <authorList>
            <person name="Martens C."/>
            <person name="Dahlstrom E."/>
            <person name="Barbian K."/>
            <person name="Sykora L."/>
            <person name="Ricklefs S."/>
            <person name="Bruno D."/>
            <person name="Anzick I."/>
            <person name="Myles I."/>
            <person name="Datta S.K."/>
        </authorList>
    </citation>
    <scope>NUCLEOTIDE SEQUENCE</scope>
    <source>
        <strain evidence="3">AD2</strain>
        <plasmid evidence="3">p1-AD2</plasmid>
    </source>
</reference>
<feature type="chain" id="PRO_5021436936" evidence="2">
    <location>
        <begin position="25"/>
        <end position="323"/>
    </location>
</feature>
<accession>A0A4Y1MR79</accession>
<geneLocation type="plasmid" evidence="3">
    <name>p1-AD2</name>
</geneLocation>
<dbReference type="AlphaFoldDB" id="A0A4Y1MR79"/>
<dbReference type="CDD" id="cd07012">
    <property type="entry name" value="PBP2_Bug_TTT"/>
    <property type="match status" value="1"/>
</dbReference>
<dbReference type="Pfam" id="PF03401">
    <property type="entry name" value="TctC"/>
    <property type="match status" value="1"/>
</dbReference>
<evidence type="ECO:0000256" key="1">
    <source>
        <dbReference type="ARBA" id="ARBA00006987"/>
    </source>
</evidence>
<dbReference type="Gene3D" id="3.40.190.150">
    <property type="entry name" value="Bordetella uptake gene, domain 1"/>
    <property type="match status" value="1"/>
</dbReference>
<dbReference type="PANTHER" id="PTHR42928:SF5">
    <property type="entry name" value="BLR1237 PROTEIN"/>
    <property type="match status" value="1"/>
</dbReference>
<evidence type="ECO:0000313" key="3">
    <source>
        <dbReference type="EMBL" id="AWV20495.1"/>
    </source>
</evidence>
<keyword evidence="2" id="KW-0732">Signal</keyword>
<dbReference type="Gene3D" id="3.40.190.10">
    <property type="entry name" value="Periplasmic binding protein-like II"/>
    <property type="match status" value="1"/>
</dbReference>
<name>A0A4Y1MR79_9PROT</name>
<sequence>MRTARRHLLAAAALSALAPRPLRAQGFPARPIKLLVGFAPGGATDIAARLLQPLLGEALSQPVVVENRSGGGGNVATDLLVHAEPDGYTLMLASPGQLVVNPLLDPKFAFDAARDATAIGQTTRSPLVLVVPANSPYRDARALIDAARARPGTMNYASAGVGSSMHIAGEMLKAYGGLDITHVPYRGSGPAITDLVAGGVDFMIDSVSTTTPAIRNGLLRALAQTGAEPFREMPEVPLLKDTVPGVVITTWLGLVGPARLPAPVVARLSDALRGAVQGPVFPARMKDLGSQASWAGPADFAAQLAAERQRTAEVIRRAGIRLE</sequence>
<dbReference type="InterPro" id="IPR042100">
    <property type="entry name" value="Bug_dom1"/>
</dbReference>
<gene>
    <name evidence="3" type="ORF">RADP37_04423a</name>
</gene>
<dbReference type="RefSeq" id="WP_168550358.1">
    <property type="nucleotide sequence ID" value="NZ_CP025188.1"/>
</dbReference>
<feature type="signal peptide" evidence="2">
    <location>
        <begin position="1"/>
        <end position="24"/>
    </location>
</feature>
<keyword evidence="3" id="KW-0614">Plasmid</keyword>
<comment type="similarity">
    <text evidence="1">Belongs to the UPF0065 (bug) family.</text>
</comment>